<dbReference type="AlphaFoldDB" id="A0A024TG98"/>
<evidence type="ECO:0000313" key="2">
    <source>
        <dbReference type="EMBL" id="ETV92357.1"/>
    </source>
</evidence>
<dbReference type="EMBL" id="KI914000">
    <property type="protein sequence ID" value="ETV92357.1"/>
    <property type="molecule type" value="Genomic_DNA"/>
</dbReference>
<evidence type="ECO:0000256" key="1">
    <source>
        <dbReference type="SAM" id="MobiDB-lite"/>
    </source>
</evidence>
<dbReference type="RefSeq" id="XP_008878908.1">
    <property type="nucleotide sequence ID" value="XM_008880686.1"/>
</dbReference>
<protein>
    <submittedName>
        <fullName evidence="2">Uncharacterized protein</fullName>
    </submittedName>
</protein>
<organism evidence="2">
    <name type="scientific">Aphanomyces invadans</name>
    <dbReference type="NCBI Taxonomy" id="157072"/>
    <lineage>
        <taxon>Eukaryota</taxon>
        <taxon>Sar</taxon>
        <taxon>Stramenopiles</taxon>
        <taxon>Oomycota</taxon>
        <taxon>Saprolegniomycetes</taxon>
        <taxon>Saprolegniales</taxon>
        <taxon>Verrucalvaceae</taxon>
        <taxon>Aphanomyces</taxon>
    </lineage>
</organism>
<reference evidence="2" key="1">
    <citation type="submission" date="2013-12" db="EMBL/GenBank/DDBJ databases">
        <title>The Genome Sequence of Aphanomyces invadans NJM9701.</title>
        <authorList>
            <consortium name="The Broad Institute Genomics Platform"/>
            <person name="Russ C."/>
            <person name="Tyler B."/>
            <person name="van West P."/>
            <person name="Dieguez-Uribeondo J."/>
            <person name="Young S.K."/>
            <person name="Zeng Q."/>
            <person name="Gargeya S."/>
            <person name="Fitzgerald M."/>
            <person name="Abouelleil A."/>
            <person name="Alvarado L."/>
            <person name="Chapman S.B."/>
            <person name="Gainer-Dewar J."/>
            <person name="Goldberg J."/>
            <person name="Griggs A."/>
            <person name="Gujja S."/>
            <person name="Hansen M."/>
            <person name="Howarth C."/>
            <person name="Imamovic A."/>
            <person name="Ireland A."/>
            <person name="Larimer J."/>
            <person name="McCowan C."/>
            <person name="Murphy C."/>
            <person name="Pearson M."/>
            <person name="Poon T.W."/>
            <person name="Priest M."/>
            <person name="Roberts A."/>
            <person name="Saif S."/>
            <person name="Shea T."/>
            <person name="Sykes S."/>
            <person name="Wortman J."/>
            <person name="Nusbaum C."/>
            <person name="Birren B."/>
        </authorList>
    </citation>
    <scope>NUCLEOTIDE SEQUENCE [LARGE SCALE GENOMIC DNA]</scope>
    <source>
        <strain evidence="2">NJM9701</strain>
    </source>
</reference>
<dbReference type="GeneID" id="20090307"/>
<dbReference type="VEuPathDB" id="FungiDB:H310_13257"/>
<sequence>MNLRAEIQHHGYIYRGELIVEQDDANGSAMKYVGSAHFNPSLRSCPPSRAYVNVLEACRAVTSNEIFCGYAERDSLGHGNNKELGQAFHPRPKKPDNFESNIKPGQVGSVLDMFVIA</sequence>
<accession>A0A024TG98</accession>
<gene>
    <name evidence="2" type="ORF">H310_13257</name>
</gene>
<name>A0A024TG98_9STRA</name>
<proteinExistence type="predicted"/>
<feature type="region of interest" description="Disordered" evidence="1">
    <location>
        <begin position="81"/>
        <end position="100"/>
    </location>
</feature>